<dbReference type="EMBL" id="PJRQ01000022">
    <property type="protein sequence ID" value="PLR15798.1"/>
    <property type="molecule type" value="Genomic_DNA"/>
</dbReference>
<feature type="signal peptide" evidence="2">
    <location>
        <begin position="1"/>
        <end position="30"/>
    </location>
</feature>
<name>A0A2N5CU06_9CAUL</name>
<dbReference type="InterPro" id="IPR005151">
    <property type="entry name" value="Tail-specific_protease"/>
</dbReference>
<reference evidence="4 7" key="2">
    <citation type="submission" date="2018-01" db="EMBL/GenBank/DDBJ databases">
        <title>Complete genome sequence of Caulobacter flavus RHGG3.</title>
        <authorList>
            <person name="Yang E."/>
        </authorList>
    </citation>
    <scope>NUCLEOTIDE SEQUENCE [LARGE SCALE GENOMIC DNA]</scope>
    <source>
        <strain evidence="4 7">RHGG3</strain>
    </source>
</reference>
<dbReference type="Pfam" id="PF03572">
    <property type="entry name" value="Peptidase_S41"/>
    <property type="match status" value="1"/>
</dbReference>
<dbReference type="KEGG" id="cfh:C1707_05560"/>
<dbReference type="PANTHER" id="PTHR11261:SF3">
    <property type="entry name" value="RETINOL-BINDING PROTEIN 3"/>
    <property type="match status" value="1"/>
</dbReference>
<protein>
    <recommendedName>
        <fullName evidence="3">Tail specific protease domain-containing protein</fullName>
    </recommendedName>
</protein>
<dbReference type="GO" id="GO:0006508">
    <property type="term" value="P:proteolysis"/>
    <property type="evidence" value="ECO:0007669"/>
    <property type="project" value="InterPro"/>
</dbReference>
<proteinExistence type="predicted"/>
<evidence type="ECO:0000256" key="2">
    <source>
        <dbReference type="SAM" id="SignalP"/>
    </source>
</evidence>
<dbReference type="SUPFAM" id="SSF52096">
    <property type="entry name" value="ClpP/crotonase"/>
    <property type="match status" value="1"/>
</dbReference>
<accession>A0A2N5CU06</accession>
<dbReference type="InterPro" id="IPR029045">
    <property type="entry name" value="ClpP/crotonase-like_dom_sf"/>
</dbReference>
<gene>
    <name evidence="4" type="ORF">C1707_05560</name>
    <name evidence="5" type="ORF">CFHF_11920</name>
</gene>
<evidence type="ECO:0000313" key="6">
    <source>
        <dbReference type="Proteomes" id="UP000234483"/>
    </source>
</evidence>
<dbReference type="CDD" id="cd07563">
    <property type="entry name" value="Peptidase_S41_IRBP"/>
    <property type="match status" value="1"/>
</dbReference>
<dbReference type="Gene3D" id="3.30.750.44">
    <property type="match status" value="1"/>
</dbReference>
<feature type="region of interest" description="Disordered" evidence="1">
    <location>
        <begin position="337"/>
        <end position="360"/>
    </location>
</feature>
<evidence type="ECO:0000313" key="4">
    <source>
        <dbReference type="EMBL" id="AYV45758.1"/>
    </source>
</evidence>
<dbReference type="Proteomes" id="UP000281192">
    <property type="component" value="Chromosome"/>
</dbReference>
<dbReference type="EMBL" id="CP026100">
    <property type="protein sequence ID" value="AYV45758.1"/>
    <property type="molecule type" value="Genomic_DNA"/>
</dbReference>
<evidence type="ECO:0000313" key="5">
    <source>
        <dbReference type="EMBL" id="PLR15798.1"/>
    </source>
</evidence>
<sequence length="360" mass="37758">MVAAQEGPSMRRMLAATAAIALLAATPALAEDGETLNAVQSAQVVDTLIRDLDGYFDPARAAAVKEALRARRAEFTRIGDRAKLAEALSAITLGVSNDQHLRVSVATTSAKVPALTDAEQALLDQRLAYGLMAARRLPANIGYLKLRYFEQSDAGADMVDAALGLLKDTDALVIDLRENTGGGGAADERLLGHLSKKPLVLETIRWTQADGGVEVQQRKVRQGPGAPLYADKPVFVLTAARTFSAAEAFAYSLQANGRAVLVGEKTRGGGNPANRPSPPLGFGLVVFVPNGQVVHPLTGKGWEGTGVVPDVATAPDAALTEAYRRALAVAKPLVSTPKSEKERADAIADPAGALTADQRL</sequence>
<dbReference type="GO" id="GO:0008236">
    <property type="term" value="F:serine-type peptidase activity"/>
    <property type="evidence" value="ECO:0007669"/>
    <property type="project" value="InterPro"/>
</dbReference>
<dbReference type="OrthoDB" id="9758793at2"/>
<keyword evidence="7" id="KW-1185">Reference proteome</keyword>
<evidence type="ECO:0000256" key="1">
    <source>
        <dbReference type="SAM" id="MobiDB-lite"/>
    </source>
</evidence>
<dbReference type="PANTHER" id="PTHR11261">
    <property type="entry name" value="INTERPHOTORECEPTOR RETINOID-BINDING PROTEIN"/>
    <property type="match status" value="1"/>
</dbReference>
<evidence type="ECO:0000313" key="7">
    <source>
        <dbReference type="Proteomes" id="UP000281192"/>
    </source>
</evidence>
<dbReference type="SMART" id="SM00245">
    <property type="entry name" value="TSPc"/>
    <property type="match status" value="1"/>
</dbReference>
<feature type="domain" description="Tail specific protease" evidence="3">
    <location>
        <begin position="108"/>
        <end position="314"/>
    </location>
</feature>
<dbReference type="Gene3D" id="3.90.226.10">
    <property type="entry name" value="2-enoyl-CoA Hydratase, Chain A, domain 1"/>
    <property type="match status" value="1"/>
</dbReference>
<organism evidence="5 6">
    <name type="scientific">Caulobacter flavus</name>
    <dbReference type="NCBI Taxonomy" id="1679497"/>
    <lineage>
        <taxon>Bacteria</taxon>
        <taxon>Pseudomonadati</taxon>
        <taxon>Pseudomonadota</taxon>
        <taxon>Alphaproteobacteria</taxon>
        <taxon>Caulobacterales</taxon>
        <taxon>Caulobacteraceae</taxon>
        <taxon>Caulobacter</taxon>
    </lineage>
</organism>
<dbReference type="Proteomes" id="UP000234483">
    <property type="component" value="Unassembled WGS sequence"/>
</dbReference>
<dbReference type="AlphaFoldDB" id="A0A2N5CU06"/>
<feature type="chain" id="PRO_5044577951" description="Tail specific protease domain-containing protein" evidence="2">
    <location>
        <begin position="31"/>
        <end position="360"/>
    </location>
</feature>
<reference evidence="5 6" key="1">
    <citation type="submission" date="2017-12" db="EMBL/GenBank/DDBJ databases">
        <title>The genome sequence of Caulobacter flavus CGMCC1 15093.</title>
        <authorList>
            <person name="Gao J."/>
            <person name="Mao X."/>
            <person name="Sun J."/>
        </authorList>
    </citation>
    <scope>NUCLEOTIDE SEQUENCE [LARGE SCALE GENOMIC DNA]</scope>
    <source>
        <strain evidence="5 6">CGMCC1 15093</strain>
    </source>
</reference>
<keyword evidence="2" id="KW-0732">Signal</keyword>
<evidence type="ECO:0000259" key="3">
    <source>
        <dbReference type="SMART" id="SM00245"/>
    </source>
</evidence>